<evidence type="ECO:0000313" key="2">
    <source>
        <dbReference type="EMBL" id="KAL1380242.1"/>
    </source>
</evidence>
<protein>
    <submittedName>
        <fullName evidence="2">Uncharacterized protein</fullName>
    </submittedName>
</protein>
<evidence type="ECO:0000256" key="1">
    <source>
        <dbReference type="SAM" id="Phobius"/>
    </source>
</evidence>
<feature type="transmembrane region" description="Helical" evidence="1">
    <location>
        <begin position="31"/>
        <end position="53"/>
    </location>
</feature>
<name>A0ABD1CUY5_CULPP</name>
<keyword evidence="1" id="KW-1133">Transmembrane helix</keyword>
<dbReference type="InterPro" id="IPR010530">
    <property type="entry name" value="B12D"/>
</dbReference>
<dbReference type="Proteomes" id="UP001562425">
    <property type="component" value="Unassembled WGS sequence"/>
</dbReference>
<proteinExistence type="predicted"/>
<keyword evidence="3" id="KW-1185">Reference proteome</keyword>
<comment type="caution">
    <text evidence="2">The sequence shown here is derived from an EMBL/GenBank/DDBJ whole genome shotgun (WGS) entry which is preliminary data.</text>
</comment>
<gene>
    <name evidence="2" type="ORF">pipiens_014360</name>
</gene>
<sequence length="98" mass="11182">MVHKIAQTNRKTSTKLQGLSLASIKKNPALIPLYVCIGLGAAAAVFYTARLAIRSPEVTWSRKNNPEPWEEYRNKQHKFYSPVRDYSKVESQAPKYTE</sequence>
<reference evidence="2 3" key="1">
    <citation type="submission" date="2024-05" db="EMBL/GenBank/DDBJ databases">
        <title>Culex pipiens pipiens assembly and annotation.</title>
        <authorList>
            <person name="Alout H."/>
            <person name="Durand T."/>
        </authorList>
    </citation>
    <scope>NUCLEOTIDE SEQUENCE [LARGE SCALE GENOMIC DNA]</scope>
    <source>
        <strain evidence="2">HA-2024</strain>
        <tissue evidence="2">Whole body</tissue>
    </source>
</reference>
<dbReference type="PANTHER" id="PTHR14256">
    <property type="entry name" value="NADH-UBIQUINONE OXIDOREDUCTASE MLRQ SUBUNIT"/>
    <property type="match status" value="1"/>
</dbReference>
<keyword evidence="1" id="KW-0812">Transmembrane</keyword>
<keyword evidence="1" id="KW-0472">Membrane</keyword>
<dbReference type="Pfam" id="PF06522">
    <property type="entry name" value="B12D"/>
    <property type="match status" value="1"/>
</dbReference>
<accession>A0ABD1CUY5</accession>
<dbReference type="AlphaFoldDB" id="A0ABD1CUY5"/>
<dbReference type="PANTHER" id="PTHR14256:SF1">
    <property type="entry name" value="GEO09626P1"/>
    <property type="match status" value="1"/>
</dbReference>
<evidence type="ECO:0000313" key="3">
    <source>
        <dbReference type="Proteomes" id="UP001562425"/>
    </source>
</evidence>
<organism evidence="2 3">
    <name type="scientific">Culex pipiens pipiens</name>
    <name type="common">Northern house mosquito</name>
    <dbReference type="NCBI Taxonomy" id="38569"/>
    <lineage>
        <taxon>Eukaryota</taxon>
        <taxon>Metazoa</taxon>
        <taxon>Ecdysozoa</taxon>
        <taxon>Arthropoda</taxon>
        <taxon>Hexapoda</taxon>
        <taxon>Insecta</taxon>
        <taxon>Pterygota</taxon>
        <taxon>Neoptera</taxon>
        <taxon>Endopterygota</taxon>
        <taxon>Diptera</taxon>
        <taxon>Nematocera</taxon>
        <taxon>Culicoidea</taxon>
        <taxon>Culicidae</taxon>
        <taxon>Culicinae</taxon>
        <taxon>Culicini</taxon>
        <taxon>Culex</taxon>
        <taxon>Culex</taxon>
    </lineage>
</organism>
<dbReference type="EMBL" id="JBEHCU010009250">
    <property type="protein sequence ID" value="KAL1380242.1"/>
    <property type="molecule type" value="Genomic_DNA"/>
</dbReference>